<sequence length="106" mass="11527">MALIPLNQTVTITPPGGFDPDYNTPIPGVPYALKCRFSEGVKLVRNQYGAEVVSVGTFYFDKLADISLNDSLTYTNELSAETTYTPIAISVKRALNGKPLITEVDV</sequence>
<proteinExistence type="predicted"/>
<keyword evidence="2" id="KW-1185">Reference proteome</keyword>
<gene>
    <name evidence="1" type="ORF">PAECIP111892_01766</name>
</gene>
<dbReference type="Proteomes" id="UP000838324">
    <property type="component" value="Unassembled WGS sequence"/>
</dbReference>
<organism evidence="1 2">
    <name type="scientific">Paenibacillus auburnensis</name>
    <dbReference type="NCBI Taxonomy" id="2905649"/>
    <lineage>
        <taxon>Bacteria</taxon>
        <taxon>Bacillati</taxon>
        <taxon>Bacillota</taxon>
        <taxon>Bacilli</taxon>
        <taxon>Bacillales</taxon>
        <taxon>Paenibacillaceae</taxon>
        <taxon>Paenibacillus</taxon>
    </lineage>
</organism>
<evidence type="ECO:0000313" key="2">
    <source>
        <dbReference type="Proteomes" id="UP000838324"/>
    </source>
</evidence>
<comment type="caution">
    <text evidence="1">The sequence shown here is derived from an EMBL/GenBank/DDBJ whole genome shotgun (WGS) entry which is preliminary data.</text>
</comment>
<name>A0ABN8G0I2_9BACL</name>
<evidence type="ECO:0000313" key="1">
    <source>
        <dbReference type="EMBL" id="CAH1194615.1"/>
    </source>
</evidence>
<dbReference type="EMBL" id="CAKMMG010000001">
    <property type="protein sequence ID" value="CAH1194615.1"/>
    <property type="molecule type" value="Genomic_DNA"/>
</dbReference>
<protein>
    <submittedName>
        <fullName evidence="1">Uncharacterized protein</fullName>
    </submittedName>
</protein>
<accession>A0ABN8G0I2</accession>
<reference evidence="1" key="1">
    <citation type="submission" date="2022-01" db="EMBL/GenBank/DDBJ databases">
        <authorList>
            <person name="Criscuolo A."/>
        </authorList>
    </citation>
    <scope>NUCLEOTIDE SEQUENCE</scope>
    <source>
        <strain evidence="1">CIP111892</strain>
    </source>
</reference>